<comment type="caution">
    <text evidence="7">The sequence shown here is derived from an EMBL/GenBank/DDBJ whole genome shotgun (WGS) entry which is preliminary data.</text>
</comment>
<keyword evidence="2" id="KW-0479">Metal-binding</keyword>
<dbReference type="NCBIfam" id="TIGR00241">
    <property type="entry name" value="CoA_E_activ"/>
    <property type="match status" value="1"/>
</dbReference>
<keyword evidence="3" id="KW-0408">Iron</keyword>
<accession>A0A7C3RMM0</accession>
<dbReference type="CDD" id="cd24036">
    <property type="entry name" value="ASKHA_NBD_BcrAD_BadFG_HgdC_HadI"/>
    <property type="match status" value="1"/>
</dbReference>
<evidence type="ECO:0000256" key="2">
    <source>
        <dbReference type="ARBA" id="ARBA00022723"/>
    </source>
</evidence>
<protein>
    <submittedName>
        <fullName evidence="7">2-hydroxyglutaryl-CoA dehydratase</fullName>
    </submittedName>
</protein>
<name>A0A7C3RMM0_ARCFL</name>
<evidence type="ECO:0000256" key="4">
    <source>
        <dbReference type="ARBA" id="ARBA00023014"/>
    </source>
</evidence>
<dbReference type="GO" id="GO:0046872">
    <property type="term" value="F:metal ion binding"/>
    <property type="evidence" value="ECO:0007669"/>
    <property type="project" value="UniProtKB-KW"/>
</dbReference>
<dbReference type="PANTHER" id="PTHR32329:SF2">
    <property type="entry name" value="BIFUNCTIONAL PROTEIN [INCLUDES 2-HYDROXYACYL-COA DEHYDRATASE (N-TER) AND ITS ACTIVATOR DOMAIN (C_TERM)"/>
    <property type="match status" value="1"/>
</dbReference>
<dbReference type="EMBL" id="DSCQ01000043">
    <property type="protein sequence ID" value="HET21196.1"/>
    <property type="molecule type" value="Genomic_DNA"/>
</dbReference>
<evidence type="ECO:0000256" key="1">
    <source>
        <dbReference type="ARBA" id="ARBA00001966"/>
    </source>
</evidence>
<evidence type="ECO:0000313" key="6">
    <source>
        <dbReference type="EMBL" id="HET21196.1"/>
    </source>
</evidence>
<sequence length="262" mass="28514">MLFGGTDVGSLTAQAVLLEDGKILGYKNIRVLPNPVESAKKVMGELLEEVGVKRNEVVIFATGYGREKLVETGFAKEHVSEISCHGRGAFWMNSAVRTVIDIGGQDAKVIRIDENGNLINFVMNDKCAAGTGRFLEIQARALGLSLDELGEMTFRASAPVAITARCSIYAETEVLHYMHRKFPIADIAAGVNRSMAERIYYLARRVGIEREVTLTGGVAKNRGVRHELERILGVKFVDLGIDPQIVGALGAAIFAMEKYGGE</sequence>
<dbReference type="InterPro" id="IPR051805">
    <property type="entry name" value="Dehydratase_Activator_Redct"/>
</dbReference>
<organism evidence="7">
    <name type="scientific">Archaeoglobus fulgidus</name>
    <dbReference type="NCBI Taxonomy" id="2234"/>
    <lineage>
        <taxon>Archaea</taxon>
        <taxon>Methanobacteriati</taxon>
        <taxon>Methanobacteriota</taxon>
        <taxon>Archaeoglobi</taxon>
        <taxon>Archaeoglobales</taxon>
        <taxon>Archaeoglobaceae</taxon>
        <taxon>Archaeoglobus</taxon>
    </lineage>
</organism>
<comment type="cofactor">
    <cofactor evidence="1">
        <name>[4Fe-4S] cluster</name>
        <dbReference type="ChEBI" id="CHEBI:49883"/>
    </cofactor>
</comment>
<reference evidence="7" key="1">
    <citation type="journal article" date="2020" name="mSystems">
        <title>Genome- and Community-Level Interaction Insights into Carbon Utilization and Element Cycling Functions of Hydrothermarchaeota in Hydrothermal Sediment.</title>
        <authorList>
            <person name="Zhou Z."/>
            <person name="Liu Y."/>
            <person name="Xu W."/>
            <person name="Pan J."/>
            <person name="Luo Z.H."/>
            <person name="Li M."/>
        </authorList>
    </citation>
    <scope>NUCLEOTIDE SEQUENCE [LARGE SCALE GENOMIC DNA]</scope>
    <source>
        <strain evidence="6">SpSt-12</strain>
        <strain evidence="7">SpSt-87</strain>
    </source>
</reference>
<dbReference type="AlphaFoldDB" id="A0A7C3RMM0"/>
<dbReference type="InterPro" id="IPR008275">
    <property type="entry name" value="CoA_E_activase_dom"/>
</dbReference>
<dbReference type="SUPFAM" id="SSF53067">
    <property type="entry name" value="Actin-like ATPase domain"/>
    <property type="match status" value="1"/>
</dbReference>
<evidence type="ECO:0000259" key="5">
    <source>
        <dbReference type="Pfam" id="PF01869"/>
    </source>
</evidence>
<dbReference type="InterPro" id="IPR002731">
    <property type="entry name" value="ATPase_BadF"/>
</dbReference>
<dbReference type="PANTHER" id="PTHR32329">
    <property type="entry name" value="BIFUNCTIONAL PROTEIN [INCLUDES 2-HYDROXYACYL-COA DEHYDRATASE (N-TER) AND ITS ACTIVATOR DOMAIN (C_TERM)-RELATED"/>
    <property type="match status" value="1"/>
</dbReference>
<proteinExistence type="predicted"/>
<feature type="domain" description="ATPase BadF/BadG/BcrA/BcrD type" evidence="5">
    <location>
        <begin position="5"/>
        <end position="255"/>
    </location>
</feature>
<keyword evidence="4" id="KW-0411">Iron-sulfur</keyword>
<evidence type="ECO:0000256" key="3">
    <source>
        <dbReference type="ARBA" id="ARBA00023004"/>
    </source>
</evidence>
<evidence type="ECO:0000313" key="7">
    <source>
        <dbReference type="EMBL" id="HFW32549.1"/>
    </source>
</evidence>
<dbReference type="InterPro" id="IPR043129">
    <property type="entry name" value="ATPase_NBD"/>
</dbReference>
<dbReference type="GO" id="GO:0051536">
    <property type="term" value="F:iron-sulfur cluster binding"/>
    <property type="evidence" value="ECO:0007669"/>
    <property type="project" value="UniProtKB-KW"/>
</dbReference>
<dbReference type="EMBL" id="DTLB01000038">
    <property type="protein sequence ID" value="HFW32549.1"/>
    <property type="molecule type" value="Genomic_DNA"/>
</dbReference>
<dbReference type="Pfam" id="PF01869">
    <property type="entry name" value="BcrAD_BadFG"/>
    <property type="match status" value="1"/>
</dbReference>
<gene>
    <name evidence="6" type="ORF">ENN70_03690</name>
    <name evidence="7" type="ORF">ENW66_06315</name>
</gene>
<dbReference type="Gene3D" id="3.30.420.40">
    <property type="match status" value="2"/>
</dbReference>